<accession>A0A177G6N6</accession>
<dbReference type="PATRIC" id="fig|178901.16.peg.3864"/>
<comment type="caution">
    <text evidence="2">The sequence shown here is derived from an EMBL/GenBank/DDBJ whole genome shotgun (WGS) entry which is preliminary data.</text>
</comment>
<feature type="domain" description="Bacteriophage T5 Orf172 DNA-binding" evidence="1">
    <location>
        <begin position="14"/>
        <end position="93"/>
    </location>
</feature>
<evidence type="ECO:0000313" key="2">
    <source>
        <dbReference type="EMBL" id="OAG75237.1"/>
    </source>
</evidence>
<dbReference type="SMART" id="SM00974">
    <property type="entry name" value="T5orf172"/>
    <property type="match status" value="1"/>
</dbReference>
<dbReference type="Pfam" id="PF10544">
    <property type="entry name" value="T5orf172"/>
    <property type="match status" value="1"/>
</dbReference>
<sequence>MNFNDGIIYILTNPVMPGLVKIGKTDQIISKRLKQLYSSGVPVPFECFYAKRVSDYHRVEKHLHGAFGDHRINGNREFFRIEPERVQLILELLDGEVIAVDEEPLPSQADQSDGENPITPDDVAAFQREQKRQPNFNFSMIGLKQGAVLEWISDPDIKCSVWDDKKVLLEGEIVSLTKAAGMIFTKLGKNFVALRGPDYWTFQGKTLTALREESFDEPC</sequence>
<dbReference type="EMBL" id="LVHD01000091">
    <property type="protein sequence ID" value="OAG75237.1"/>
    <property type="molecule type" value="Genomic_DNA"/>
</dbReference>
<proteinExistence type="predicted"/>
<reference evidence="2 3" key="1">
    <citation type="submission" date="2016-03" db="EMBL/GenBank/DDBJ databases">
        <title>Draft genome sequence of Acetobacter malorum CECT 7742, a strain isolated from strawberry vinegar.</title>
        <authorList>
            <person name="Sainz F."/>
            <person name="Mas A."/>
            <person name="Torija M.J."/>
        </authorList>
    </citation>
    <scope>NUCLEOTIDE SEQUENCE [LARGE SCALE GENOMIC DNA]</scope>
    <source>
        <strain evidence="2 3">CECT 7742</strain>
    </source>
</reference>
<name>A0A177G6N6_9PROT</name>
<evidence type="ECO:0000313" key="3">
    <source>
        <dbReference type="Proteomes" id="UP000077349"/>
    </source>
</evidence>
<dbReference type="InterPro" id="IPR018306">
    <property type="entry name" value="Phage_T5_Orf172_DNA-bd"/>
</dbReference>
<dbReference type="AlphaFoldDB" id="A0A177G6N6"/>
<dbReference type="Proteomes" id="UP000077349">
    <property type="component" value="Unassembled WGS sequence"/>
</dbReference>
<organism evidence="2 3">
    <name type="scientific">Acetobacter malorum</name>
    <dbReference type="NCBI Taxonomy" id="178901"/>
    <lineage>
        <taxon>Bacteria</taxon>
        <taxon>Pseudomonadati</taxon>
        <taxon>Pseudomonadota</taxon>
        <taxon>Alphaproteobacteria</taxon>
        <taxon>Acetobacterales</taxon>
        <taxon>Acetobacteraceae</taxon>
        <taxon>Acetobacter</taxon>
    </lineage>
</organism>
<protein>
    <recommendedName>
        <fullName evidence="1">Bacteriophage T5 Orf172 DNA-binding domain-containing protein</fullName>
    </recommendedName>
</protein>
<gene>
    <name evidence="2" type="ORF">Amal_03595</name>
</gene>
<evidence type="ECO:0000259" key="1">
    <source>
        <dbReference type="SMART" id="SM00974"/>
    </source>
</evidence>